<dbReference type="RefSeq" id="WP_188554905.1">
    <property type="nucleotide sequence ID" value="NZ_BMGT01000003.1"/>
</dbReference>
<accession>A0A917M866</accession>
<reference evidence="1" key="1">
    <citation type="journal article" date="2014" name="Int. J. Syst. Evol. Microbiol.">
        <title>Complete genome sequence of Corynebacterium casei LMG S-19264T (=DSM 44701T), isolated from a smear-ripened cheese.</title>
        <authorList>
            <consortium name="US DOE Joint Genome Institute (JGI-PGF)"/>
            <person name="Walter F."/>
            <person name="Albersmeier A."/>
            <person name="Kalinowski J."/>
            <person name="Ruckert C."/>
        </authorList>
    </citation>
    <scope>NUCLEOTIDE SEQUENCE</scope>
    <source>
        <strain evidence="1">CGMCC 1.12997</strain>
    </source>
</reference>
<evidence type="ECO:0000313" key="2">
    <source>
        <dbReference type="Proteomes" id="UP000647241"/>
    </source>
</evidence>
<keyword evidence="2" id="KW-1185">Reference proteome</keyword>
<sequence>MTKQGENTAFTLVFRKGLAERNRLPIEQVIKTLQEFQEMIREVGRQVQRRNGVENADGDFGIELLASTTGLVFRKGSVKANAAATRDLANAQETLSLIYSNVRSYSKPVVTQMEPTDAVIARRMYKIGELQREAKTELAVVVKIHEQRTKTATLTEKALVNLETVNAPQMRVGGITLYGRLRQLNDRSREEEGGKYFWGELHTDSHEKWRLRFLSNDVGTITRMFRSQVVLTGNATYFGAQSPRLDVATIFPDPQRNYLDAFAELSAAGDAMFGDADSSDLLKELHG</sequence>
<dbReference type="AlphaFoldDB" id="A0A917M866"/>
<gene>
    <name evidence="1" type="ORF">GCM10011585_29100</name>
</gene>
<name>A0A917M866_9BACT</name>
<reference evidence="1" key="2">
    <citation type="submission" date="2020-09" db="EMBL/GenBank/DDBJ databases">
        <authorList>
            <person name="Sun Q."/>
            <person name="Zhou Y."/>
        </authorList>
    </citation>
    <scope>NUCLEOTIDE SEQUENCE</scope>
    <source>
        <strain evidence="1">CGMCC 1.12997</strain>
    </source>
</reference>
<comment type="caution">
    <text evidence="1">The sequence shown here is derived from an EMBL/GenBank/DDBJ whole genome shotgun (WGS) entry which is preliminary data.</text>
</comment>
<proteinExistence type="predicted"/>
<organism evidence="1 2">
    <name type="scientific">Edaphobacter dinghuensis</name>
    <dbReference type="NCBI Taxonomy" id="1560005"/>
    <lineage>
        <taxon>Bacteria</taxon>
        <taxon>Pseudomonadati</taxon>
        <taxon>Acidobacteriota</taxon>
        <taxon>Terriglobia</taxon>
        <taxon>Terriglobales</taxon>
        <taxon>Acidobacteriaceae</taxon>
        <taxon>Edaphobacter</taxon>
    </lineage>
</organism>
<evidence type="ECO:0000313" key="1">
    <source>
        <dbReference type="EMBL" id="GGG83571.1"/>
    </source>
</evidence>
<dbReference type="Proteomes" id="UP000647241">
    <property type="component" value="Unassembled WGS sequence"/>
</dbReference>
<protein>
    <submittedName>
        <fullName evidence="1">Uncharacterized protein</fullName>
    </submittedName>
</protein>
<dbReference type="EMBL" id="BMGT01000003">
    <property type="protein sequence ID" value="GGG83571.1"/>
    <property type="molecule type" value="Genomic_DNA"/>
</dbReference>